<evidence type="ECO:0000313" key="3">
    <source>
        <dbReference type="EMBL" id="HGT49048.1"/>
    </source>
</evidence>
<proteinExistence type="predicted"/>
<accession>A0A832G818</accession>
<dbReference type="GO" id="GO:0005737">
    <property type="term" value="C:cytoplasm"/>
    <property type="evidence" value="ECO:0007669"/>
    <property type="project" value="TreeGrafter"/>
</dbReference>
<keyword evidence="2" id="KW-0378">Hydrolase</keyword>
<evidence type="ECO:0000256" key="2">
    <source>
        <dbReference type="ARBA" id="ARBA00022801"/>
    </source>
</evidence>
<comment type="caution">
    <text evidence="3">The sequence shown here is derived from an EMBL/GenBank/DDBJ whole genome shotgun (WGS) entry which is preliminary data.</text>
</comment>
<gene>
    <name evidence="3" type="ORF">ENS56_13510</name>
</gene>
<protein>
    <submittedName>
        <fullName evidence="3">Peptidase</fullName>
    </submittedName>
</protein>
<dbReference type="EMBL" id="DSVI01000025">
    <property type="protein sequence ID" value="HGT49048.1"/>
    <property type="molecule type" value="Genomic_DNA"/>
</dbReference>
<keyword evidence="1" id="KW-0479">Metal-binding</keyword>
<dbReference type="GO" id="GO:0046872">
    <property type="term" value="F:metal ion binding"/>
    <property type="evidence" value="ECO:0007669"/>
    <property type="project" value="UniProtKB-KW"/>
</dbReference>
<dbReference type="PANTHER" id="PTHR23422">
    <property type="entry name" value="DIPEPTIDYL PEPTIDASE III-RELATED"/>
    <property type="match status" value="1"/>
</dbReference>
<evidence type="ECO:0000256" key="1">
    <source>
        <dbReference type="ARBA" id="ARBA00022723"/>
    </source>
</evidence>
<dbReference type="PROSITE" id="PS51257">
    <property type="entry name" value="PROKAR_LIPOPROTEIN"/>
    <property type="match status" value="1"/>
</dbReference>
<sequence>MKNLFILALSILILSCSEKQNQTSEESQVEKLKQKIAKFVPVEITYDENLLSDREKVVLEKLYQASKLIDTIFLDQVYSKNYEIKNELMKKTDEASKLQLELFNIMFGPFDRLEDDEPFIGTEKKPIGANFYPEDMTKEEFENRIKQNPKDEKLFTSEFTVIRKQNGKLVAIPYSEYYKEPLTKISNLLKEAAEYADNPSLKKYLLSRAEAFLSNDYYQSDMDWMDLKDHSIEVVIGPYEVYEDGLFNYKASFESFVTIKDPVESKKLEVFAKYLNDIEKNLPLDDKHKNYKRGSESPIVVANEVFTAGDTKAGVQTLAFNLPNDERVRQAKGSKKVMLKNVHEAKFEKLLKPISELVLEPELLKYVTFDAFFNHTLMHEMSHGVGPGFIKVNGRDTEVKKELKETYSTIEECKADILGMYNNIFMIEKGVYPKEMEKQVWVTFLAGAFRSMRFGIGEAHGGGNAIIYNYLLEKGAYIYNDKDQKVSVNFEKIYPALKELCNLILTIQAEGNYQGAKDLIAKYAVSSPSIETLRKKLESLPVDIKPVFEIEQKLK</sequence>
<organism evidence="3">
    <name type="scientific">Ignavibacterium album</name>
    <dbReference type="NCBI Taxonomy" id="591197"/>
    <lineage>
        <taxon>Bacteria</taxon>
        <taxon>Pseudomonadati</taxon>
        <taxon>Ignavibacteriota</taxon>
        <taxon>Ignavibacteria</taxon>
        <taxon>Ignavibacteriales</taxon>
        <taxon>Ignavibacteriaceae</taxon>
        <taxon>Ignavibacterium</taxon>
    </lineage>
</organism>
<dbReference type="AlphaFoldDB" id="A0A832G818"/>
<dbReference type="Pfam" id="PF03571">
    <property type="entry name" value="Peptidase_M49"/>
    <property type="match status" value="1"/>
</dbReference>
<name>A0A832G818_9BACT</name>
<dbReference type="GO" id="GO:0008239">
    <property type="term" value="F:dipeptidyl-peptidase activity"/>
    <property type="evidence" value="ECO:0007669"/>
    <property type="project" value="TreeGrafter"/>
</dbReference>
<dbReference type="InterPro" id="IPR039461">
    <property type="entry name" value="Peptidase_M49"/>
</dbReference>
<reference evidence="3" key="1">
    <citation type="journal article" date="2020" name="mSystems">
        <title>Genome- and Community-Level Interaction Insights into Carbon Utilization and Element Cycling Functions of Hydrothermarchaeota in Hydrothermal Sediment.</title>
        <authorList>
            <person name="Zhou Z."/>
            <person name="Liu Y."/>
            <person name="Xu W."/>
            <person name="Pan J."/>
            <person name="Luo Z.H."/>
            <person name="Li M."/>
        </authorList>
    </citation>
    <scope>NUCLEOTIDE SEQUENCE [LARGE SCALE GENOMIC DNA]</scope>
    <source>
        <strain evidence="3">SpSt-500</strain>
    </source>
</reference>
<dbReference type="PANTHER" id="PTHR23422:SF9">
    <property type="entry name" value="ZN-DEPENDENT HYDROLASE"/>
    <property type="match status" value="1"/>
</dbReference>
<dbReference type="Gene3D" id="3.30.540.30">
    <property type="match status" value="1"/>
</dbReference>